<evidence type="ECO:0000256" key="3">
    <source>
        <dbReference type="ARBA" id="ARBA00022833"/>
    </source>
</evidence>
<dbReference type="PROSITE" id="PS51891">
    <property type="entry name" value="CENP_V_GFA"/>
    <property type="match status" value="1"/>
</dbReference>
<keyword evidence="6" id="KW-1185">Reference proteome</keyword>
<dbReference type="EMBL" id="JAJHUN010000003">
    <property type="protein sequence ID" value="KAJ4159806.1"/>
    <property type="molecule type" value="Genomic_DNA"/>
</dbReference>
<dbReference type="GeneID" id="80894906"/>
<reference evidence="5" key="1">
    <citation type="journal article" date="2023" name="Access Microbiol">
        <title>De-novo genome assembly for Akanthomyces muscarius, a biocontrol agent of insect agricultural pests.</title>
        <authorList>
            <person name="Erdos Z."/>
            <person name="Studholme D.J."/>
            <person name="Raymond B."/>
            <person name="Sharma M."/>
        </authorList>
    </citation>
    <scope>NUCLEOTIDE SEQUENCE</scope>
    <source>
        <strain evidence="5">Ve6</strain>
    </source>
</reference>
<evidence type="ECO:0000256" key="1">
    <source>
        <dbReference type="ARBA" id="ARBA00005495"/>
    </source>
</evidence>
<comment type="caution">
    <text evidence="5">The sequence shown here is derived from an EMBL/GenBank/DDBJ whole genome shotgun (WGS) entry which is preliminary data.</text>
</comment>
<dbReference type="GO" id="GO:0016846">
    <property type="term" value="F:carbon-sulfur lyase activity"/>
    <property type="evidence" value="ECO:0007669"/>
    <property type="project" value="InterPro"/>
</dbReference>
<comment type="similarity">
    <text evidence="1">Belongs to the Gfa family.</text>
</comment>
<dbReference type="KEGG" id="amus:LMH87_007747"/>
<dbReference type="AlphaFoldDB" id="A0A9W8QLC3"/>
<dbReference type="SUPFAM" id="SSF51316">
    <property type="entry name" value="Mss4-like"/>
    <property type="match status" value="1"/>
</dbReference>
<dbReference type="Gene3D" id="2.170.150.70">
    <property type="match status" value="1"/>
</dbReference>
<dbReference type="Proteomes" id="UP001144673">
    <property type="component" value="Unassembled WGS sequence"/>
</dbReference>
<evidence type="ECO:0000313" key="5">
    <source>
        <dbReference type="EMBL" id="KAJ4159806.1"/>
    </source>
</evidence>
<dbReference type="InterPro" id="IPR006913">
    <property type="entry name" value="CENP-V/GFA"/>
</dbReference>
<dbReference type="InterPro" id="IPR011057">
    <property type="entry name" value="Mss4-like_sf"/>
</dbReference>
<evidence type="ECO:0000259" key="4">
    <source>
        <dbReference type="PROSITE" id="PS51891"/>
    </source>
</evidence>
<sequence>MFEPTGEPVTYKANCHCGRVKFTVALPDIRNNKVLSCNCSICTKNGYLLVYPKVENVKFISGEDKLKSYRFGTATKPHKFCPECGTSILIDFSETEHPMSRAVTAVNARTFVDIEDIMADLNLHRINGKDKMQPPYKVPKF</sequence>
<proteinExistence type="inferred from homology"/>
<dbReference type="GO" id="GO:0046872">
    <property type="term" value="F:metal ion binding"/>
    <property type="evidence" value="ECO:0007669"/>
    <property type="project" value="UniProtKB-KW"/>
</dbReference>
<organism evidence="5 6">
    <name type="scientific">Akanthomyces muscarius</name>
    <name type="common">Entomopathogenic fungus</name>
    <name type="synonym">Lecanicillium muscarium</name>
    <dbReference type="NCBI Taxonomy" id="2231603"/>
    <lineage>
        <taxon>Eukaryota</taxon>
        <taxon>Fungi</taxon>
        <taxon>Dikarya</taxon>
        <taxon>Ascomycota</taxon>
        <taxon>Pezizomycotina</taxon>
        <taxon>Sordariomycetes</taxon>
        <taxon>Hypocreomycetidae</taxon>
        <taxon>Hypocreales</taxon>
        <taxon>Cordycipitaceae</taxon>
        <taxon>Akanthomyces</taxon>
    </lineage>
</organism>
<dbReference type="InterPro" id="IPR052355">
    <property type="entry name" value="CENP-V-like"/>
</dbReference>
<keyword evidence="3" id="KW-0862">Zinc</keyword>
<dbReference type="PANTHER" id="PTHR28620">
    <property type="entry name" value="CENTROMERE PROTEIN V"/>
    <property type="match status" value="1"/>
</dbReference>
<name>A0A9W8QLC3_AKAMU</name>
<gene>
    <name evidence="5" type="ORF">LMH87_007747</name>
</gene>
<evidence type="ECO:0000313" key="6">
    <source>
        <dbReference type="Proteomes" id="UP001144673"/>
    </source>
</evidence>
<accession>A0A9W8QLC3</accession>
<keyword evidence="2" id="KW-0479">Metal-binding</keyword>
<feature type="domain" description="CENP-V/GFA" evidence="4">
    <location>
        <begin position="11"/>
        <end position="127"/>
    </location>
</feature>
<evidence type="ECO:0000256" key="2">
    <source>
        <dbReference type="ARBA" id="ARBA00022723"/>
    </source>
</evidence>
<dbReference type="PANTHER" id="PTHR28620:SF1">
    <property type="entry name" value="CENP-V_GFA DOMAIN-CONTAINING PROTEIN"/>
    <property type="match status" value="1"/>
</dbReference>
<protein>
    <recommendedName>
        <fullName evidence="4">CENP-V/GFA domain-containing protein</fullName>
    </recommendedName>
</protein>
<dbReference type="RefSeq" id="XP_056057611.1">
    <property type="nucleotide sequence ID" value="XM_056199035.1"/>
</dbReference>
<dbReference type="Pfam" id="PF04828">
    <property type="entry name" value="GFA"/>
    <property type="match status" value="1"/>
</dbReference>